<accession>A0A5C6EHH3</accession>
<comment type="caution">
    <text evidence="1">The sequence shown here is derived from an EMBL/GenBank/DDBJ whole genome shotgun (WGS) entry which is preliminary data.</text>
</comment>
<sequence>MTRELLDSLLNEGVLRTFQVGVKVGSRTSGLFRVLSMHPLRMGGNVPMPPTSCNDCNENSVKVNFLFFNDYGGFGSESCQTT</sequence>
<keyword evidence="2" id="KW-1185">Reference proteome</keyword>
<evidence type="ECO:0000313" key="2">
    <source>
        <dbReference type="Proteomes" id="UP000317977"/>
    </source>
</evidence>
<reference evidence="1 2" key="1">
    <citation type="submission" date="2019-02" db="EMBL/GenBank/DDBJ databases">
        <title>Deep-cultivation of Planctomycetes and their phenomic and genomic characterization uncovers novel biology.</title>
        <authorList>
            <person name="Wiegand S."/>
            <person name="Jogler M."/>
            <person name="Boedeker C."/>
            <person name="Pinto D."/>
            <person name="Vollmers J."/>
            <person name="Rivas-Marin E."/>
            <person name="Kohn T."/>
            <person name="Peeters S.H."/>
            <person name="Heuer A."/>
            <person name="Rast P."/>
            <person name="Oberbeckmann S."/>
            <person name="Bunk B."/>
            <person name="Jeske O."/>
            <person name="Meyerdierks A."/>
            <person name="Storesund J.E."/>
            <person name="Kallscheuer N."/>
            <person name="Luecker S."/>
            <person name="Lage O.M."/>
            <person name="Pohl T."/>
            <person name="Merkel B.J."/>
            <person name="Hornburger P."/>
            <person name="Mueller R.-W."/>
            <person name="Bruemmer F."/>
            <person name="Labrenz M."/>
            <person name="Spormann A.M."/>
            <person name="Op Den Camp H."/>
            <person name="Overmann J."/>
            <person name="Amann R."/>
            <person name="Jetten M.S.M."/>
            <person name="Mascher T."/>
            <person name="Medema M.H."/>
            <person name="Devos D.P."/>
            <person name="Kaster A.-K."/>
            <person name="Ovreas L."/>
            <person name="Rohde M."/>
            <person name="Galperin M.Y."/>
            <person name="Jogler C."/>
        </authorList>
    </citation>
    <scope>NUCLEOTIDE SEQUENCE [LARGE SCALE GENOMIC DNA]</scope>
    <source>
        <strain evidence="1 2">Poly59</strain>
    </source>
</reference>
<protein>
    <submittedName>
        <fullName evidence="1">Uncharacterized protein</fullName>
    </submittedName>
</protein>
<dbReference type="AlphaFoldDB" id="A0A5C6EHH3"/>
<organism evidence="1 2">
    <name type="scientific">Rubripirellula reticaptiva</name>
    <dbReference type="NCBI Taxonomy" id="2528013"/>
    <lineage>
        <taxon>Bacteria</taxon>
        <taxon>Pseudomonadati</taxon>
        <taxon>Planctomycetota</taxon>
        <taxon>Planctomycetia</taxon>
        <taxon>Pirellulales</taxon>
        <taxon>Pirellulaceae</taxon>
        <taxon>Rubripirellula</taxon>
    </lineage>
</organism>
<dbReference type="EMBL" id="SJPX01000006">
    <property type="protein sequence ID" value="TWU47131.1"/>
    <property type="molecule type" value="Genomic_DNA"/>
</dbReference>
<proteinExistence type="predicted"/>
<evidence type="ECO:0000313" key="1">
    <source>
        <dbReference type="EMBL" id="TWU47131.1"/>
    </source>
</evidence>
<name>A0A5C6EHH3_9BACT</name>
<gene>
    <name evidence="1" type="ORF">Poly59_61050</name>
</gene>
<dbReference type="Proteomes" id="UP000317977">
    <property type="component" value="Unassembled WGS sequence"/>
</dbReference>